<organism evidence="2 3">
    <name type="scientific">Panicum miliaceum</name>
    <name type="common">Proso millet</name>
    <name type="synonym">Broomcorn millet</name>
    <dbReference type="NCBI Taxonomy" id="4540"/>
    <lineage>
        <taxon>Eukaryota</taxon>
        <taxon>Viridiplantae</taxon>
        <taxon>Streptophyta</taxon>
        <taxon>Embryophyta</taxon>
        <taxon>Tracheophyta</taxon>
        <taxon>Spermatophyta</taxon>
        <taxon>Magnoliopsida</taxon>
        <taxon>Liliopsida</taxon>
        <taxon>Poales</taxon>
        <taxon>Poaceae</taxon>
        <taxon>PACMAD clade</taxon>
        <taxon>Panicoideae</taxon>
        <taxon>Panicodae</taxon>
        <taxon>Paniceae</taxon>
        <taxon>Panicinae</taxon>
        <taxon>Panicum</taxon>
        <taxon>Panicum sect. Panicum</taxon>
    </lineage>
</organism>
<feature type="compositionally biased region" description="Gly residues" evidence="1">
    <location>
        <begin position="123"/>
        <end position="133"/>
    </location>
</feature>
<name>A0A3L6S498_PANMI</name>
<feature type="compositionally biased region" description="Polar residues" evidence="1">
    <location>
        <begin position="261"/>
        <end position="274"/>
    </location>
</feature>
<feature type="region of interest" description="Disordered" evidence="1">
    <location>
        <begin position="398"/>
        <end position="438"/>
    </location>
</feature>
<keyword evidence="3" id="KW-1185">Reference proteome</keyword>
<evidence type="ECO:0000256" key="1">
    <source>
        <dbReference type="SAM" id="MobiDB-lite"/>
    </source>
</evidence>
<feature type="compositionally biased region" description="Low complexity" evidence="1">
    <location>
        <begin position="403"/>
        <end position="413"/>
    </location>
</feature>
<feature type="region of interest" description="Disordered" evidence="1">
    <location>
        <begin position="243"/>
        <end position="274"/>
    </location>
</feature>
<reference evidence="3" key="1">
    <citation type="journal article" date="2019" name="Nat. Commun.">
        <title>The genome of broomcorn millet.</title>
        <authorList>
            <person name="Zou C."/>
            <person name="Miki D."/>
            <person name="Li D."/>
            <person name="Tang Q."/>
            <person name="Xiao L."/>
            <person name="Rajput S."/>
            <person name="Deng P."/>
            <person name="Jia W."/>
            <person name="Huang R."/>
            <person name="Zhang M."/>
            <person name="Sun Y."/>
            <person name="Hu J."/>
            <person name="Fu X."/>
            <person name="Schnable P.S."/>
            <person name="Li F."/>
            <person name="Zhang H."/>
            <person name="Feng B."/>
            <person name="Zhu X."/>
            <person name="Liu R."/>
            <person name="Schnable J.C."/>
            <person name="Zhu J.-K."/>
            <person name="Zhang H."/>
        </authorList>
    </citation>
    <scope>NUCLEOTIDE SEQUENCE [LARGE SCALE GENOMIC DNA]</scope>
</reference>
<protein>
    <recommendedName>
        <fullName evidence="4">GBF-interacting protein 1 N-terminal domain-containing protein</fullName>
    </recommendedName>
</protein>
<dbReference type="Proteomes" id="UP000275267">
    <property type="component" value="Unassembled WGS sequence"/>
</dbReference>
<gene>
    <name evidence="2" type="ORF">C2845_PM02G23570</name>
</gene>
<dbReference type="AlphaFoldDB" id="A0A3L6S498"/>
<dbReference type="OrthoDB" id="657470at2759"/>
<accession>A0A3L6S498</accession>
<evidence type="ECO:0008006" key="4">
    <source>
        <dbReference type="Google" id="ProtNLM"/>
    </source>
</evidence>
<dbReference type="PANTHER" id="PTHR47070">
    <property type="entry name" value="HYDROXYPROLINE-RICH GLYCOPROTEIN-LIKE"/>
    <property type="match status" value="1"/>
</dbReference>
<feature type="region of interest" description="Disordered" evidence="1">
    <location>
        <begin position="74"/>
        <end position="167"/>
    </location>
</feature>
<dbReference type="PANTHER" id="PTHR47070:SF3">
    <property type="entry name" value="GLYCOPROTEIN FAMILY PROTEIN, PUTATIVE, EXPRESSED-RELATED"/>
    <property type="match status" value="1"/>
</dbReference>
<proteinExistence type="predicted"/>
<feature type="compositionally biased region" description="Polar residues" evidence="1">
    <location>
        <begin position="426"/>
        <end position="438"/>
    </location>
</feature>
<evidence type="ECO:0000313" key="3">
    <source>
        <dbReference type="Proteomes" id="UP000275267"/>
    </source>
</evidence>
<dbReference type="EMBL" id="PQIB02000005">
    <property type="protein sequence ID" value="RLN15459.1"/>
    <property type="molecule type" value="Genomic_DNA"/>
</dbReference>
<feature type="compositionally biased region" description="Basic and acidic residues" evidence="1">
    <location>
        <begin position="243"/>
        <end position="252"/>
    </location>
</feature>
<dbReference type="STRING" id="4540.A0A3L6S498"/>
<sequence length="953" mass="102587">MLPPTGGALLSVSHRIWCGGQIRCGSGPCGSVCVWADVCVRCAPRAFNERPHWPGRDANTTSWRRCVVTAHGKAKAWSRRGAGRTTAGQARREARTARSGGGPEHARAPGVPWRATRHSGVRQGDGGGKGGVKLGSVKDKAFRPGQGSARARAVSGAPDPRRRAKTGEAGCRRTNYGFMPCTDSFGNGAKRHDSNKANNAFRMQKERQTEWAIPGRVFNRNINRGGYSRSQYGFTQEFRVVKDNRSKQKEAGETLPEASHNRNYSNEHSVPNVGDKSSTLKLPAQHRLVTPNVNGHEAAQADNGIKSAAQSHDKEVKPSSVRKLEQSEGMQATLVGSNAVLGKENQNRVATVSSGNTNFGRELCCSSSDPIHVPSPGLKSAGTFGAIKREVGVVGARQWPSDSAATNTSTSNSLARVTSAPKDNPLNEQQSGLPTASLRNGRSYLPVLLSGRASHHVSHTKVSPHLEWKPKSVSPRCVNHEVSVMTPAVDASQAEVAGLSKKLSQANVSQDEHVIIPEHIRVPDSERTHLIFGTFESEIDPKASVTASHTVVTKEDLNDHSPSSSLTALNSIISTDVAHDDKTDHVGSCSPLQQPESVVSVSERQQSLHESVEGPSHGVVGEYGTNEMISSKVTHSQPQLQHQDNPAIQNFKAYEPDSRFVMPLITKIVDGQTAQSTAYPSEAMGLHPANAYQLPASGAAQHPVPQMYPEQFQVPQYPNFLPYRHVYSAQYGSPMVVPNYSNIPAYPQLPHANSYLVMPNGASQLAANGMKHGSPHQYKQVFQGTPAGYGGYANHNGYPVSNSVIGSTGAIEDANMNKYKDNSIYAPNPQAETADLWVQGQREIPNMPSAPFYNMVGQPVSPHSAYLPPHNGHPSFSPAPPHPAHMQYPGFPHALHPTSMTMVQNRQAMVHQPGAPPLAGNLGLDMAVMVPGSQVGAFQQNQLGHLGWAPQSF</sequence>
<comment type="caution">
    <text evidence="2">The sequence shown here is derived from an EMBL/GenBank/DDBJ whole genome shotgun (WGS) entry which is preliminary data.</text>
</comment>
<evidence type="ECO:0000313" key="2">
    <source>
        <dbReference type="EMBL" id="RLN15459.1"/>
    </source>
</evidence>